<dbReference type="PROSITE" id="PS50048">
    <property type="entry name" value="ZN2_CY6_FUNGAL_2"/>
    <property type="match status" value="1"/>
</dbReference>
<name>A0A9N9D5R9_9GLOM</name>
<dbReference type="InterPro" id="IPR050815">
    <property type="entry name" value="TF_fung"/>
</dbReference>
<dbReference type="InterPro" id="IPR036864">
    <property type="entry name" value="Zn2-C6_fun-type_DNA-bd_sf"/>
</dbReference>
<dbReference type="SMART" id="SM00066">
    <property type="entry name" value="GAL4"/>
    <property type="match status" value="1"/>
</dbReference>
<dbReference type="CDD" id="cd00067">
    <property type="entry name" value="GAL4"/>
    <property type="match status" value="1"/>
</dbReference>
<gene>
    <name evidence="7" type="ORF">DERYTH_LOCUS8782</name>
</gene>
<evidence type="ECO:0000256" key="1">
    <source>
        <dbReference type="ARBA" id="ARBA00004123"/>
    </source>
</evidence>
<dbReference type="OrthoDB" id="3362851at2759"/>
<dbReference type="SUPFAM" id="SSF57701">
    <property type="entry name" value="Zn2/Cys6 DNA-binding domain"/>
    <property type="match status" value="1"/>
</dbReference>
<feature type="domain" description="Zn(2)-C6 fungal-type" evidence="6">
    <location>
        <begin position="16"/>
        <end position="45"/>
    </location>
</feature>
<sequence>MPSPSRHQRGHYATNACTNCRKKHTKCSEETTCTYCSSHNLECIYVNPIKKRGPKTANRSAKVLNIEQKRSLALNEHQFSSSIPFYLNYNYNEGFQPLQTIQPSFFPYIDTNYFILNDNAPVNFSNIFSLPNNLLPSS</sequence>
<dbReference type="Gene3D" id="4.10.240.10">
    <property type="entry name" value="Zn(2)-C6 fungal-type DNA-binding domain"/>
    <property type="match status" value="1"/>
</dbReference>
<dbReference type="GO" id="GO:0005634">
    <property type="term" value="C:nucleus"/>
    <property type="evidence" value="ECO:0007669"/>
    <property type="project" value="UniProtKB-SubCell"/>
</dbReference>
<accession>A0A9N9D5R9</accession>
<keyword evidence="5" id="KW-0539">Nucleus</keyword>
<dbReference type="AlphaFoldDB" id="A0A9N9D5R9"/>
<dbReference type="EMBL" id="CAJVPY010004610">
    <property type="protein sequence ID" value="CAG8623846.1"/>
    <property type="molecule type" value="Genomic_DNA"/>
</dbReference>
<evidence type="ECO:0000256" key="3">
    <source>
        <dbReference type="ARBA" id="ARBA00023015"/>
    </source>
</evidence>
<comment type="subcellular location">
    <subcellularLocation>
        <location evidence="1">Nucleus</location>
    </subcellularLocation>
</comment>
<evidence type="ECO:0000259" key="6">
    <source>
        <dbReference type="PROSITE" id="PS50048"/>
    </source>
</evidence>
<dbReference type="InterPro" id="IPR001138">
    <property type="entry name" value="Zn2Cys6_DnaBD"/>
</dbReference>
<evidence type="ECO:0000313" key="8">
    <source>
        <dbReference type="Proteomes" id="UP000789405"/>
    </source>
</evidence>
<evidence type="ECO:0000313" key="7">
    <source>
        <dbReference type="EMBL" id="CAG8623846.1"/>
    </source>
</evidence>
<dbReference type="PANTHER" id="PTHR47338:SF25">
    <property type="entry name" value="TRANSCRIPTION FACTOR"/>
    <property type="match status" value="1"/>
</dbReference>
<dbReference type="GO" id="GO:0000981">
    <property type="term" value="F:DNA-binding transcription factor activity, RNA polymerase II-specific"/>
    <property type="evidence" value="ECO:0007669"/>
    <property type="project" value="InterPro"/>
</dbReference>
<proteinExistence type="predicted"/>
<dbReference type="Pfam" id="PF00172">
    <property type="entry name" value="Zn_clus"/>
    <property type="match status" value="1"/>
</dbReference>
<dbReference type="GO" id="GO:0008270">
    <property type="term" value="F:zinc ion binding"/>
    <property type="evidence" value="ECO:0007669"/>
    <property type="project" value="InterPro"/>
</dbReference>
<evidence type="ECO:0000256" key="2">
    <source>
        <dbReference type="ARBA" id="ARBA00022723"/>
    </source>
</evidence>
<keyword evidence="4" id="KW-0804">Transcription</keyword>
<evidence type="ECO:0000256" key="5">
    <source>
        <dbReference type="ARBA" id="ARBA00023242"/>
    </source>
</evidence>
<protein>
    <submittedName>
        <fullName evidence="7">23786_t:CDS:1</fullName>
    </submittedName>
</protein>
<reference evidence="7" key="1">
    <citation type="submission" date="2021-06" db="EMBL/GenBank/DDBJ databases">
        <authorList>
            <person name="Kallberg Y."/>
            <person name="Tangrot J."/>
            <person name="Rosling A."/>
        </authorList>
    </citation>
    <scope>NUCLEOTIDE SEQUENCE</scope>
    <source>
        <strain evidence="7">MA453B</strain>
    </source>
</reference>
<dbReference type="PROSITE" id="PS00463">
    <property type="entry name" value="ZN2_CY6_FUNGAL_1"/>
    <property type="match status" value="1"/>
</dbReference>
<keyword evidence="2" id="KW-0479">Metal-binding</keyword>
<keyword evidence="3" id="KW-0805">Transcription regulation</keyword>
<organism evidence="7 8">
    <name type="scientific">Dentiscutata erythropus</name>
    <dbReference type="NCBI Taxonomy" id="1348616"/>
    <lineage>
        <taxon>Eukaryota</taxon>
        <taxon>Fungi</taxon>
        <taxon>Fungi incertae sedis</taxon>
        <taxon>Mucoromycota</taxon>
        <taxon>Glomeromycotina</taxon>
        <taxon>Glomeromycetes</taxon>
        <taxon>Diversisporales</taxon>
        <taxon>Gigasporaceae</taxon>
        <taxon>Dentiscutata</taxon>
    </lineage>
</organism>
<dbReference type="Proteomes" id="UP000789405">
    <property type="component" value="Unassembled WGS sequence"/>
</dbReference>
<dbReference type="PANTHER" id="PTHR47338">
    <property type="entry name" value="ZN(II)2CYS6 TRANSCRIPTION FACTOR (EUROFUNG)-RELATED"/>
    <property type="match status" value="1"/>
</dbReference>
<comment type="caution">
    <text evidence="7">The sequence shown here is derived from an EMBL/GenBank/DDBJ whole genome shotgun (WGS) entry which is preliminary data.</text>
</comment>
<evidence type="ECO:0000256" key="4">
    <source>
        <dbReference type="ARBA" id="ARBA00023163"/>
    </source>
</evidence>
<keyword evidence="8" id="KW-1185">Reference proteome</keyword>